<gene>
    <name evidence="4" type="ORF">ONZ51_g1224</name>
</gene>
<feature type="domain" description="Peptidase A1" evidence="3">
    <location>
        <begin position="14"/>
        <end position="346"/>
    </location>
</feature>
<accession>A0AAD7XD75</accession>
<dbReference type="Gene3D" id="2.40.70.10">
    <property type="entry name" value="Acid Proteases"/>
    <property type="match status" value="2"/>
</dbReference>
<proteinExistence type="inferred from homology"/>
<evidence type="ECO:0000259" key="3">
    <source>
        <dbReference type="PROSITE" id="PS51767"/>
    </source>
</evidence>
<sequence>MLAGIVLALSAAALVDGLPHTVPLRLHKLTVDTGSFAILIKEGLYKPSATSQPTNYSEFIQFSGASQDGTGPAEVGITTAYRPYAAKLALSNGWQETIFYVRDDIRFGGVTVHDFLVGNITQGDDLPGDGVAGFSPPASDNEDFSSGQGIVETFCAEGQLSPCEFGIVLKKDGKGSVTFGPMDKSRIKGNVTVLPAMKNDAWQILNSTEADSPILVVDGKPFSHIIPTFDSGGPNVVGPLDQVRKLLKSVGYNITEQTNDQITVALGTYDCARKPARVGFSFPPSNEVHYIDLKANVLNRTADGRVCTANILGTSTVDAPLWSIGQTWFQGRYVQHDLDDNTLSFAELA</sequence>
<dbReference type="CDD" id="cd05471">
    <property type="entry name" value="pepsin_like"/>
    <property type="match status" value="1"/>
</dbReference>
<evidence type="ECO:0000313" key="5">
    <source>
        <dbReference type="Proteomes" id="UP001215151"/>
    </source>
</evidence>
<dbReference type="GO" id="GO:0004190">
    <property type="term" value="F:aspartic-type endopeptidase activity"/>
    <property type="evidence" value="ECO:0007669"/>
    <property type="project" value="InterPro"/>
</dbReference>
<evidence type="ECO:0000256" key="2">
    <source>
        <dbReference type="SAM" id="SignalP"/>
    </source>
</evidence>
<keyword evidence="2" id="KW-0732">Signal</keyword>
<evidence type="ECO:0000313" key="4">
    <source>
        <dbReference type="EMBL" id="KAJ8496260.1"/>
    </source>
</evidence>
<reference evidence="4" key="1">
    <citation type="submission" date="2022-11" db="EMBL/GenBank/DDBJ databases">
        <title>Genome Sequence of Cubamyces cubensis.</title>
        <authorList>
            <person name="Buettner E."/>
        </authorList>
    </citation>
    <scope>NUCLEOTIDE SEQUENCE</scope>
    <source>
        <strain evidence="4">MPL-01</strain>
    </source>
</reference>
<dbReference type="EMBL" id="JAPEVG010000016">
    <property type="protein sequence ID" value="KAJ8496260.1"/>
    <property type="molecule type" value="Genomic_DNA"/>
</dbReference>
<dbReference type="SUPFAM" id="SSF50630">
    <property type="entry name" value="Acid proteases"/>
    <property type="match status" value="1"/>
</dbReference>
<dbReference type="InterPro" id="IPR021109">
    <property type="entry name" value="Peptidase_aspartic_dom_sf"/>
</dbReference>
<dbReference type="PROSITE" id="PS51767">
    <property type="entry name" value="PEPTIDASE_A1"/>
    <property type="match status" value="1"/>
</dbReference>
<dbReference type="GO" id="GO:0006508">
    <property type="term" value="P:proteolysis"/>
    <property type="evidence" value="ECO:0007669"/>
    <property type="project" value="InterPro"/>
</dbReference>
<keyword evidence="5" id="KW-1185">Reference proteome</keyword>
<feature type="signal peptide" evidence="2">
    <location>
        <begin position="1"/>
        <end position="17"/>
    </location>
</feature>
<feature type="chain" id="PRO_5042267576" description="Peptidase A1 domain-containing protein" evidence="2">
    <location>
        <begin position="18"/>
        <end position="349"/>
    </location>
</feature>
<dbReference type="InterPro" id="IPR034164">
    <property type="entry name" value="Pepsin-like_dom"/>
</dbReference>
<dbReference type="Pfam" id="PF00026">
    <property type="entry name" value="Asp"/>
    <property type="match status" value="1"/>
</dbReference>
<name>A0AAD7XD75_9APHY</name>
<dbReference type="InterPro" id="IPR001461">
    <property type="entry name" value="Aspartic_peptidase_A1"/>
</dbReference>
<comment type="similarity">
    <text evidence="1">Belongs to the peptidase A1 family.</text>
</comment>
<protein>
    <recommendedName>
        <fullName evidence="3">Peptidase A1 domain-containing protein</fullName>
    </recommendedName>
</protein>
<dbReference type="AlphaFoldDB" id="A0AAD7XD75"/>
<evidence type="ECO:0000256" key="1">
    <source>
        <dbReference type="ARBA" id="ARBA00007447"/>
    </source>
</evidence>
<dbReference type="InterPro" id="IPR033121">
    <property type="entry name" value="PEPTIDASE_A1"/>
</dbReference>
<dbReference type="PANTHER" id="PTHR47966:SF51">
    <property type="entry name" value="BETA-SITE APP-CLEAVING ENZYME, ISOFORM A-RELATED"/>
    <property type="match status" value="1"/>
</dbReference>
<dbReference type="Proteomes" id="UP001215151">
    <property type="component" value="Unassembled WGS sequence"/>
</dbReference>
<comment type="caution">
    <text evidence="4">The sequence shown here is derived from an EMBL/GenBank/DDBJ whole genome shotgun (WGS) entry which is preliminary data.</text>
</comment>
<dbReference type="PANTHER" id="PTHR47966">
    <property type="entry name" value="BETA-SITE APP-CLEAVING ENZYME, ISOFORM A-RELATED"/>
    <property type="match status" value="1"/>
</dbReference>
<organism evidence="4 5">
    <name type="scientific">Trametes cubensis</name>
    <dbReference type="NCBI Taxonomy" id="1111947"/>
    <lineage>
        <taxon>Eukaryota</taxon>
        <taxon>Fungi</taxon>
        <taxon>Dikarya</taxon>
        <taxon>Basidiomycota</taxon>
        <taxon>Agaricomycotina</taxon>
        <taxon>Agaricomycetes</taxon>
        <taxon>Polyporales</taxon>
        <taxon>Polyporaceae</taxon>
        <taxon>Trametes</taxon>
    </lineage>
</organism>